<evidence type="ECO:0000313" key="1">
    <source>
        <dbReference type="EMBL" id="KRX18467.1"/>
    </source>
</evidence>
<comment type="caution">
    <text evidence="1">The sequence shown here is derived from an EMBL/GenBank/DDBJ whole genome shotgun (WGS) entry which is preliminary data.</text>
</comment>
<name>A0A0V0RVD1_9BILA</name>
<reference evidence="1 2" key="1">
    <citation type="submission" date="2015-01" db="EMBL/GenBank/DDBJ databases">
        <title>Evolution of Trichinella species and genotypes.</title>
        <authorList>
            <person name="Korhonen P.K."/>
            <person name="Edoardo P."/>
            <person name="Giuseppe L.R."/>
            <person name="Gasser R.B."/>
        </authorList>
    </citation>
    <scope>NUCLEOTIDE SEQUENCE [LARGE SCALE GENOMIC DNA]</scope>
    <source>
        <strain evidence="1">ISS37</strain>
    </source>
</reference>
<sequence length="65" mass="7524">MGSRDTVVTCMPAHQKLEGADVSYRDLEIYMNLLEKLREDIKVRFEDLENIDVQEPVEINVDLDA</sequence>
<dbReference type="Proteomes" id="UP000054630">
    <property type="component" value="Unassembled WGS sequence"/>
</dbReference>
<protein>
    <submittedName>
        <fullName evidence="1">Uncharacterized protein</fullName>
    </submittedName>
</protein>
<accession>A0A0V0RVD1</accession>
<dbReference type="AlphaFoldDB" id="A0A0V0RVD1"/>
<proteinExistence type="predicted"/>
<organism evidence="1 2">
    <name type="scientific">Trichinella nelsoni</name>
    <dbReference type="NCBI Taxonomy" id="6336"/>
    <lineage>
        <taxon>Eukaryota</taxon>
        <taxon>Metazoa</taxon>
        <taxon>Ecdysozoa</taxon>
        <taxon>Nematoda</taxon>
        <taxon>Enoplea</taxon>
        <taxon>Dorylaimia</taxon>
        <taxon>Trichinellida</taxon>
        <taxon>Trichinellidae</taxon>
        <taxon>Trichinella</taxon>
    </lineage>
</organism>
<keyword evidence="2" id="KW-1185">Reference proteome</keyword>
<gene>
    <name evidence="1" type="ORF">T07_13196</name>
</gene>
<dbReference type="EMBL" id="JYDL01000072">
    <property type="protein sequence ID" value="KRX18467.1"/>
    <property type="molecule type" value="Genomic_DNA"/>
</dbReference>
<evidence type="ECO:0000313" key="2">
    <source>
        <dbReference type="Proteomes" id="UP000054630"/>
    </source>
</evidence>